<dbReference type="PANTHER" id="PTHR21329">
    <property type="entry name" value="PHOSPHATIDYLINOSITOL N-ACETYLGLUCOSAMINYLTRANSFERASE SUBUNIT Q-RELATED"/>
    <property type="match status" value="1"/>
</dbReference>
<proteinExistence type="predicted"/>
<accession>A0A2T9Z0H8</accession>
<dbReference type="OrthoDB" id="70250at2759"/>
<reference evidence="1 2" key="1">
    <citation type="journal article" date="2018" name="MBio">
        <title>Comparative Genomics Reveals the Core Gene Toolbox for the Fungus-Insect Symbiosis.</title>
        <authorList>
            <person name="Wang Y."/>
            <person name="Stata M."/>
            <person name="Wang W."/>
            <person name="Stajich J.E."/>
            <person name="White M.M."/>
            <person name="Moncalvo J.M."/>
        </authorList>
    </citation>
    <scope>NUCLEOTIDE SEQUENCE [LARGE SCALE GENOMIC DNA]</scope>
    <source>
        <strain evidence="1 2">AUS-77-4</strain>
    </source>
</reference>
<dbReference type="GO" id="GO:0005783">
    <property type="term" value="C:endoplasmic reticulum"/>
    <property type="evidence" value="ECO:0007669"/>
    <property type="project" value="TreeGrafter"/>
</dbReference>
<evidence type="ECO:0000313" key="1">
    <source>
        <dbReference type="EMBL" id="PVU98077.1"/>
    </source>
</evidence>
<dbReference type="GO" id="GO:0006506">
    <property type="term" value="P:GPI anchor biosynthetic process"/>
    <property type="evidence" value="ECO:0007669"/>
    <property type="project" value="InterPro"/>
</dbReference>
<protein>
    <submittedName>
        <fullName evidence="1">Uncharacterized protein</fullName>
    </submittedName>
</protein>
<name>A0A2T9Z0H8_9FUNG</name>
<keyword evidence="2" id="KW-1185">Reference proteome</keyword>
<dbReference type="PANTHER" id="PTHR21329:SF3">
    <property type="entry name" value="PHOSPHATIDYLINOSITOL N-ACETYLGLUCOSAMINYLTRANSFERASE SUBUNIT Q"/>
    <property type="match status" value="1"/>
</dbReference>
<gene>
    <name evidence="1" type="ORF">BB559_001790</name>
</gene>
<organism evidence="1 2">
    <name type="scientific">Furculomyces boomerangus</name>
    <dbReference type="NCBI Taxonomy" id="61424"/>
    <lineage>
        <taxon>Eukaryota</taxon>
        <taxon>Fungi</taxon>
        <taxon>Fungi incertae sedis</taxon>
        <taxon>Zoopagomycota</taxon>
        <taxon>Kickxellomycotina</taxon>
        <taxon>Harpellomycetes</taxon>
        <taxon>Harpellales</taxon>
        <taxon>Harpellaceae</taxon>
        <taxon>Furculomyces</taxon>
    </lineage>
</organism>
<dbReference type="EMBL" id="MBFT01000090">
    <property type="protein sequence ID" value="PVU98077.1"/>
    <property type="molecule type" value="Genomic_DNA"/>
</dbReference>
<evidence type="ECO:0000313" key="2">
    <source>
        <dbReference type="Proteomes" id="UP000245699"/>
    </source>
</evidence>
<comment type="caution">
    <text evidence="1">The sequence shown here is derived from an EMBL/GenBank/DDBJ whole genome shotgun (WGS) entry which is preliminary data.</text>
</comment>
<dbReference type="AlphaFoldDB" id="A0A2T9Z0H8"/>
<dbReference type="STRING" id="61424.A0A2T9Z0H8"/>
<dbReference type="Pfam" id="PF05024">
    <property type="entry name" value="Gpi1"/>
    <property type="match status" value="1"/>
</dbReference>
<dbReference type="InterPro" id="IPR007720">
    <property type="entry name" value="PigQ/GPI1"/>
</dbReference>
<sequence>MSLRLYWPKNSLNENEGGFLVGWFVGKSDLVVATIVKFQDAILLKKAAPALNQQKAYNPRVVGILCGSKYGSLDHWTTHLAEDRIIQVGYTITSLENGLLWLRSWPAGLKLNTGLGEFLGELFLWLIRFWKVVFVPLAEYTYPVIIATGWSDGIYFESVKKRECEESILAESGSYGNSPSFSESKDFMSLNSMQKRNGGLEKINGGDTSVADMCFDAYGFEQKKELATSIRSPVWNDGYGRKDLEDDDISRKAYYAGRHDWHGYGEEQRDNFTYHERSESLNYSFDGFSTGPADFEDDDIGTDLYGMENRVVEISKLTLRVG</sequence>
<dbReference type="GO" id="GO:0016020">
    <property type="term" value="C:membrane"/>
    <property type="evidence" value="ECO:0007669"/>
    <property type="project" value="InterPro"/>
</dbReference>
<dbReference type="Proteomes" id="UP000245699">
    <property type="component" value="Unassembled WGS sequence"/>
</dbReference>